<evidence type="ECO:0000313" key="11">
    <source>
        <dbReference type="EMBL" id="OWA55056.1"/>
    </source>
</evidence>
<evidence type="ECO:0000256" key="3">
    <source>
        <dbReference type="ARBA" id="ARBA00022989"/>
    </source>
</evidence>
<keyword evidence="6 8" id="KW-0675">Receptor</keyword>
<comment type="subcellular location">
    <subcellularLocation>
        <location evidence="1">Membrane</location>
        <topology evidence="1">Multi-pass membrane protein</topology>
    </subcellularLocation>
</comment>
<dbReference type="InterPro" id="IPR000276">
    <property type="entry name" value="GPCR_Rhodpsn"/>
</dbReference>
<dbReference type="PRINTS" id="PR00237">
    <property type="entry name" value="GPCRRHODOPSN"/>
</dbReference>
<keyword evidence="7 8" id="KW-0807">Transducer</keyword>
<feature type="domain" description="G-protein coupled receptors family 1 profile" evidence="10">
    <location>
        <begin position="68"/>
        <end position="353"/>
    </location>
</feature>
<dbReference type="EMBL" id="MTYJ01000521">
    <property type="protein sequence ID" value="OWA55056.1"/>
    <property type="molecule type" value="Genomic_DNA"/>
</dbReference>
<evidence type="ECO:0000256" key="8">
    <source>
        <dbReference type="RuleBase" id="RU000688"/>
    </source>
</evidence>
<reference evidence="12" key="1">
    <citation type="submission" date="2017-01" db="EMBL/GenBank/DDBJ databases">
        <title>Comparative genomics of anhydrobiosis in the tardigrade Hypsibius dujardini.</title>
        <authorList>
            <person name="Yoshida Y."/>
            <person name="Koutsovoulos G."/>
            <person name="Laetsch D."/>
            <person name="Stevens L."/>
            <person name="Kumar S."/>
            <person name="Horikawa D."/>
            <person name="Ishino K."/>
            <person name="Komine S."/>
            <person name="Tomita M."/>
            <person name="Blaxter M."/>
            <person name="Arakawa K."/>
        </authorList>
    </citation>
    <scope>NUCLEOTIDE SEQUENCE [LARGE SCALE GENOMIC DNA]</scope>
    <source>
        <strain evidence="12">Z151</strain>
    </source>
</reference>
<dbReference type="PANTHER" id="PTHR45695">
    <property type="entry name" value="LEUCOKININ RECEPTOR-RELATED"/>
    <property type="match status" value="1"/>
</dbReference>
<evidence type="ECO:0000256" key="5">
    <source>
        <dbReference type="ARBA" id="ARBA00023136"/>
    </source>
</evidence>
<dbReference type="OrthoDB" id="6022667at2759"/>
<keyword evidence="4 8" id="KW-0297">G-protein coupled receptor</keyword>
<dbReference type="InterPro" id="IPR017452">
    <property type="entry name" value="GPCR_Rhodpsn_7TM"/>
</dbReference>
<keyword evidence="12" id="KW-1185">Reference proteome</keyword>
<proteinExistence type="inferred from homology"/>
<feature type="transmembrane region" description="Helical" evidence="9">
    <location>
        <begin position="52"/>
        <end position="77"/>
    </location>
</feature>
<dbReference type="PROSITE" id="PS50262">
    <property type="entry name" value="G_PROTEIN_RECEP_F1_2"/>
    <property type="match status" value="1"/>
</dbReference>
<feature type="transmembrane region" description="Helical" evidence="9">
    <location>
        <begin position="334"/>
        <end position="355"/>
    </location>
</feature>
<sequence>MKLLNVTDSDPKSDLDYVESLIGVIRFESQQQLESNRTGYIEESEEAKRNRYIQICVLFGLAGLGLFSNVVVGILLYQKCRRKRRFTNLDYLIMHLTAADFLVAAFCVLADAVWKITFQWLAGDVMCRIIKFMQMFSLYASTFIIVSISMDRCIAILNPIPKFDHHRVVRIMALISWMGSGLCSIPQLVVFGVQQAPIATQFYQCVTHGYYEEDWQETAYILATFTVMGAGPLFVIITCYTAIFLKLQVETHHRSLYSLLFKRNQEKIVSNESTRLRLNTGTKRDEIMRRAVMKSLWISLLVIITFIICWAPYYIAMLYYLIVRDANNQQVLLMSQIIFVFGMSNSVFNPIIYGASHLICCRKSHLASSSTTMRKSMRMIFRSSQRDLPSPPPDSPHIPAALRALRTSRSL</sequence>
<dbReference type="Pfam" id="PF00001">
    <property type="entry name" value="7tm_1"/>
    <property type="match status" value="1"/>
</dbReference>
<evidence type="ECO:0000256" key="1">
    <source>
        <dbReference type="ARBA" id="ARBA00004141"/>
    </source>
</evidence>
<feature type="transmembrane region" description="Helical" evidence="9">
    <location>
        <begin position="219"/>
        <end position="245"/>
    </location>
</feature>
<evidence type="ECO:0000256" key="9">
    <source>
        <dbReference type="SAM" id="Phobius"/>
    </source>
</evidence>
<protein>
    <submittedName>
        <fullName evidence="11">Gonadotropin-releasing hormone II receptor</fullName>
    </submittedName>
</protein>
<evidence type="ECO:0000256" key="6">
    <source>
        <dbReference type="ARBA" id="ARBA00023170"/>
    </source>
</evidence>
<keyword evidence="3 9" id="KW-1133">Transmembrane helix</keyword>
<dbReference type="SUPFAM" id="SSF81321">
    <property type="entry name" value="Family A G protein-coupled receptor-like"/>
    <property type="match status" value="1"/>
</dbReference>
<dbReference type="Proteomes" id="UP000192578">
    <property type="component" value="Unassembled WGS sequence"/>
</dbReference>
<feature type="transmembrane region" description="Helical" evidence="9">
    <location>
        <begin position="296"/>
        <end position="322"/>
    </location>
</feature>
<gene>
    <name evidence="11" type="ORF">BV898_19441</name>
</gene>
<dbReference type="PANTHER" id="PTHR45695:SF22">
    <property type="entry name" value="G-PROTEIN COUPLED RECEPTORS FAMILY 1 PROFILE DOMAIN-CONTAINING PROTEIN"/>
    <property type="match status" value="1"/>
</dbReference>
<accession>A0A9X6RPS8</accession>
<feature type="transmembrane region" description="Helical" evidence="9">
    <location>
        <begin position="132"/>
        <end position="150"/>
    </location>
</feature>
<comment type="similarity">
    <text evidence="8">Belongs to the G-protein coupled receptor 1 family.</text>
</comment>
<dbReference type="PROSITE" id="PS00237">
    <property type="entry name" value="G_PROTEIN_RECEP_F1_1"/>
    <property type="match status" value="1"/>
</dbReference>
<dbReference type="AlphaFoldDB" id="A0A9X6RPS8"/>
<feature type="transmembrane region" description="Helical" evidence="9">
    <location>
        <begin position="89"/>
        <end position="112"/>
    </location>
</feature>
<comment type="caution">
    <text evidence="11">The sequence shown here is derived from an EMBL/GenBank/DDBJ whole genome shotgun (WGS) entry which is preliminary data.</text>
</comment>
<dbReference type="GO" id="GO:0005886">
    <property type="term" value="C:plasma membrane"/>
    <property type="evidence" value="ECO:0007669"/>
    <property type="project" value="TreeGrafter"/>
</dbReference>
<name>A0A9X6RPS8_HYPEX</name>
<dbReference type="Gene3D" id="1.20.1070.10">
    <property type="entry name" value="Rhodopsin 7-helix transmembrane proteins"/>
    <property type="match status" value="1"/>
</dbReference>
<evidence type="ECO:0000256" key="2">
    <source>
        <dbReference type="ARBA" id="ARBA00022692"/>
    </source>
</evidence>
<evidence type="ECO:0000256" key="7">
    <source>
        <dbReference type="ARBA" id="ARBA00023224"/>
    </source>
</evidence>
<evidence type="ECO:0000259" key="10">
    <source>
        <dbReference type="PROSITE" id="PS50262"/>
    </source>
</evidence>
<organism evidence="11 12">
    <name type="scientific">Hypsibius exemplaris</name>
    <name type="common">Freshwater tardigrade</name>
    <dbReference type="NCBI Taxonomy" id="2072580"/>
    <lineage>
        <taxon>Eukaryota</taxon>
        <taxon>Metazoa</taxon>
        <taxon>Ecdysozoa</taxon>
        <taxon>Tardigrada</taxon>
        <taxon>Eutardigrada</taxon>
        <taxon>Parachela</taxon>
        <taxon>Hypsibioidea</taxon>
        <taxon>Hypsibiidae</taxon>
        <taxon>Hypsibius</taxon>
    </lineage>
</organism>
<keyword evidence="2 8" id="KW-0812">Transmembrane</keyword>
<evidence type="ECO:0000256" key="4">
    <source>
        <dbReference type="ARBA" id="ARBA00023040"/>
    </source>
</evidence>
<keyword evidence="5 9" id="KW-0472">Membrane</keyword>
<dbReference type="GO" id="GO:0004930">
    <property type="term" value="F:G protein-coupled receptor activity"/>
    <property type="evidence" value="ECO:0007669"/>
    <property type="project" value="UniProtKB-KW"/>
</dbReference>
<evidence type="ECO:0000313" key="12">
    <source>
        <dbReference type="Proteomes" id="UP000192578"/>
    </source>
</evidence>